<comment type="caution">
    <text evidence="3">The sequence shown here is derived from an EMBL/GenBank/DDBJ whole genome shotgun (WGS) entry which is preliminary data.</text>
</comment>
<evidence type="ECO:0000313" key="4">
    <source>
        <dbReference type="Proteomes" id="UP001153269"/>
    </source>
</evidence>
<feature type="chain" id="PRO_5040193031" evidence="2">
    <location>
        <begin position="28"/>
        <end position="163"/>
    </location>
</feature>
<keyword evidence="4" id="KW-1185">Reference proteome</keyword>
<proteinExistence type="predicted"/>
<sequence>MLSVAGVDELLFFFFLLPWLLDRPSESGLASDAGRTAGSCHQEERAPPTAPTESGKLLPPPRERKTLQSAHAGVQQFCLQASAGEGLCQIQLSKFMRQQSLLVTRALGRDWFLTSSPEIFFQRGVRRRCAAMLGSARLGSAGKGWFKGAVQAQWAGPSQVVVN</sequence>
<protein>
    <submittedName>
        <fullName evidence="3">Uncharacterized protein</fullName>
    </submittedName>
</protein>
<accession>A0A9N7VDH6</accession>
<name>A0A9N7VDH6_PLEPL</name>
<dbReference type="EMBL" id="CADEAL010003941">
    <property type="protein sequence ID" value="CAB1447303.1"/>
    <property type="molecule type" value="Genomic_DNA"/>
</dbReference>
<evidence type="ECO:0000313" key="3">
    <source>
        <dbReference type="EMBL" id="CAB1447303.1"/>
    </source>
</evidence>
<dbReference type="Proteomes" id="UP001153269">
    <property type="component" value="Unassembled WGS sequence"/>
</dbReference>
<reference evidence="3" key="1">
    <citation type="submission" date="2020-03" db="EMBL/GenBank/DDBJ databases">
        <authorList>
            <person name="Weist P."/>
        </authorList>
    </citation>
    <scope>NUCLEOTIDE SEQUENCE</scope>
</reference>
<evidence type="ECO:0000256" key="2">
    <source>
        <dbReference type="SAM" id="SignalP"/>
    </source>
</evidence>
<feature type="region of interest" description="Disordered" evidence="1">
    <location>
        <begin position="31"/>
        <end position="61"/>
    </location>
</feature>
<gene>
    <name evidence="3" type="ORF">PLEPLA_LOCUS34997</name>
</gene>
<keyword evidence="2" id="KW-0732">Signal</keyword>
<organism evidence="3 4">
    <name type="scientific">Pleuronectes platessa</name>
    <name type="common">European plaice</name>
    <dbReference type="NCBI Taxonomy" id="8262"/>
    <lineage>
        <taxon>Eukaryota</taxon>
        <taxon>Metazoa</taxon>
        <taxon>Chordata</taxon>
        <taxon>Craniata</taxon>
        <taxon>Vertebrata</taxon>
        <taxon>Euteleostomi</taxon>
        <taxon>Actinopterygii</taxon>
        <taxon>Neopterygii</taxon>
        <taxon>Teleostei</taxon>
        <taxon>Neoteleostei</taxon>
        <taxon>Acanthomorphata</taxon>
        <taxon>Carangaria</taxon>
        <taxon>Pleuronectiformes</taxon>
        <taxon>Pleuronectoidei</taxon>
        <taxon>Pleuronectidae</taxon>
        <taxon>Pleuronectes</taxon>
    </lineage>
</organism>
<evidence type="ECO:0000256" key="1">
    <source>
        <dbReference type="SAM" id="MobiDB-lite"/>
    </source>
</evidence>
<dbReference type="AlphaFoldDB" id="A0A9N7VDH6"/>
<feature type="signal peptide" evidence="2">
    <location>
        <begin position="1"/>
        <end position="27"/>
    </location>
</feature>